<accession>A0ABZ0HN98</accession>
<dbReference type="InterPro" id="IPR007712">
    <property type="entry name" value="RelE/ParE_toxin"/>
</dbReference>
<dbReference type="InterPro" id="IPR035093">
    <property type="entry name" value="RelE/ParE_toxin_dom_sf"/>
</dbReference>
<keyword evidence="3" id="KW-1185">Reference proteome</keyword>
<proteinExistence type="predicted"/>
<keyword evidence="1" id="KW-1277">Toxin-antitoxin system</keyword>
<dbReference type="RefSeq" id="WP_407337717.1">
    <property type="nucleotide sequence ID" value="NZ_CP136862.1"/>
</dbReference>
<sequence length="115" mass="13169">MAEPKTSAENNEIKWELAPGFKDSWKKYLKTNSGIKEAMREFDRCKRAVPPIQLPGKMKDHKLDGPLKGYYDCHLDDDVILIYKPIGNGGYKLFRLCEHADLKGPKARILVSHLK</sequence>
<organism evidence="2 3">
    <name type="scientific">Methylocapsa polymorpha</name>
    <dbReference type="NCBI Taxonomy" id="3080828"/>
    <lineage>
        <taxon>Bacteria</taxon>
        <taxon>Pseudomonadati</taxon>
        <taxon>Pseudomonadota</taxon>
        <taxon>Alphaproteobacteria</taxon>
        <taxon>Hyphomicrobiales</taxon>
        <taxon>Beijerinckiaceae</taxon>
        <taxon>Methylocapsa</taxon>
    </lineage>
</organism>
<dbReference type="Proteomes" id="UP001626536">
    <property type="component" value="Chromosome"/>
</dbReference>
<dbReference type="NCBIfam" id="TIGR02385">
    <property type="entry name" value="RelE_StbE"/>
    <property type="match status" value="1"/>
</dbReference>
<dbReference type="InterPro" id="IPR004386">
    <property type="entry name" value="Toxin_YafQ-like"/>
</dbReference>
<evidence type="ECO:0000256" key="1">
    <source>
        <dbReference type="ARBA" id="ARBA00022649"/>
    </source>
</evidence>
<evidence type="ECO:0000313" key="2">
    <source>
        <dbReference type="EMBL" id="WOJ88281.1"/>
    </source>
</evidence>
<gene>
    <name evidence="2" type="ORF">RZS28_10535</name>
</gene>
<dbReference type="PANTHER" id="PTHR40588">
    <property type="entry name" value="MRNA INTERFERASE TOXIN YAFQ"/>
    <property type="match status" value="1"/>
</dbReference>
<dbReference type="SUPFAM" id="SSF143011">
    <property type="entry name" value="RelE-like"/>
    <property type="match status" value="1"/>
</dbReference>
<name>A0ABZ0HN98_9HYPH</name>
<evidence type="ECO:0000313" key="3">
    <source>
        <dbReference type="Proteomes" id="UP001626536"/>
    </source>
</evidence>
<dbReference type="EMBL" id="CP136862">
    <property type="protein sequence ID" value="WOJ88281.1"/>
    <property type="molecule type" value="Genomic_DNA"/>
</dbReference>
<reference evidence="2 3" key="1">
    <citation type="submission" date="2023-10" db="EMBL/GenBank/DDBJ databases">
        <title>Novel methanotroph of the genus Methylocapsa from a subarctic wetland.</title>
        <authorList>
            <person name="Belova S.E."/>
            <person name="Oshkin I.Y."/>
            <person name="Miroshnikov K."/>
            <person name="Dedysh S.N."/>
        </authorList>
    </citation>
    <scope>NUCLEOTIDE SEQUENCE [LARGE SCALE GENOMIC DNA]</scope>
    <source>
        <strain evidence="2 3">RX1</strain>
    </source>
</reference>
<dbReference type="Pfam" id="PF15738">
    <property type="entry name" value="YafQ_toxin"/>
    <property type="match status" value="1"/>
</dbReference>
<protein>
    <submittedName>
        <fullName evidence="2">Type II toxin-antitoxin system mRNA interferase toxin, RelE/StbE family</fullName>
    </submittedName>
</protein>
<dbReference type="Gene3D" id="3.30.2310.20">
    <property type="entry name" value="RelE-like"/>
    <property type="match status" value="1"/>
</dbReference>
<dbReference type="PANTHER" id="PTHR40588:SF1">
    <property type="entry name" value="MRNA INTERFERASE TOXIN YAFQ"/>
    <property type="match status" value="1"/>
</dbReference>